<comment type="caution">
    <text evidence="4">The sequence shown here is derived from an EMBL/GenBank/DDBJ whole genome shotgun (WGS) entry which is preliminary data.</text>
</comment>
<dbReference type="Gene3D" id="2.160.20.10">
    <property type="entry name" value="Single-stranded right-handed beta-helix, Pectin lyase-like"/>
    <property type="match status" value="1"/>
</dbReference>
<accession>A0ABV2TJE2</accession>
<dbReference type="EMBL" id="JBEWZI010000006">
    <property type="protein sequence ID" value="MET7014035.1"/>
    <property type="molecule type" value="Genomic_DNA"/>
</dbReference>
<feature type="chain" id="PRO_5046043242" description="Pectate lyase" evidence="3">
    <location>
        <begin position="26"/>
        <end position="447"/>
    </location>
</feature>
<proteinExistence type="predicted"/>
<gene>
    <name evidence="4" type="ORF">ABXR19_07520</name>
</gene>
<dbReference type="InterPro" id="IPR052063">
    <property type="entry name" value="Polysaccharide_Lyase_1"/>
</dbReference>
<keyword evidence="3" id="KW-0732">Signal</keyword>
<evidence type="ECO:0000256" key="3">
    <source>
        <dbReference type="SAM" id="SignalP"/>
    </source>
</evidence>
<evidence type="ECO:0000256" key="1">
    <source>
        <dbReference type="ARBA" id="ARBA00022723"/>
    </source>
</evidence>
<protein>
    <recommendedName>
        <fullName evidence="6">Pectate lyase</fullName>
    </recommendedName>
</protein>
<keyword evidence="1" id="KW-0479">Metal-binding</keyword>
<evidence type="ECO:0000313" key="5">
    <source>
        <dbReference type="Proteomes" id="UP001549691"/>
    </source>
</evidence>
<evidence type="ECO:0000256" key="2">
    <source>
        <dbReference type="ARBA" id="ARBA00023180"/>
    </source>
</evidence>
<organism evidence="4 5">
    <name type="scientific">Uliginosibacterium flavum</name>
    <dbReference type="NCBI Taxonomy" id="1396831"/>
    <lineage>
        <taxon>Bacteria</taxon>
        <taxon>Pseudomonadati</taxon>
        <taxon>Pseudomonadota</taxon>
        <taxon>Betaproteobacteria</taxon>
        <taxon>Rhodocyclales</taxon>
        <taxon>Zoogloeaceae</taxon>
        <taxon>Uliginosibacterium</taxon>
    </lineage>
</organism>
<dbReference type="InterPro" id="IPR012334">
    <property type="entry name" value="Pectin_lyas_fold"/>
</dbReference>
<dbReference type="Proteomes" id="UP001549691">
    <property type="component" value="Unassembled WGS sequence"/>
</dbReference>
<evidence type="ECO:0000313" key="4">
    <source>
        <dbReference type="EMBL" id="MET7014035.1"/>
    </source>
</evidence>
<dbReference type="InterPro" id="IPR011050">
    <property type="entry name" value="Pectin_lyase_fold/virulence"/>
</dbReference>
<reference evidence="4 5" key="1">
    <citation type="submission" date="2024-07" db="EMBL/GenBank/DDBJ databases">
        <title>Uliginosibacterium flavum JJ3220;KACC:17644.</title>
        <authorList>
            <person name="Kim M.K."/>
        </authorList>
    </citation>
    <scope>NUCLEOTIDE SEQUENCE [LARGE SCALE GENOMIC DNA]</scope>
    <source>
        <strain evidence="4 5">KACC:17644</strain>
    </source>
</reference>
<feature type="signal peptide" evidence="3">
    <location>
        <begin position="1"/>
        <end position="25"/>
    </location>
</feature>
<dbReference type="PANTHER" id="PTHR42970">
    <property type="entry name" value="PECTATE LYASE C-RELATED"/>
    <property type="match status" value="1"/>
</dbReference>
<dbReference type="SUPFAM" id="SSF51126">
    <property type="entry name" value="Pectin lyase-like"/>
    <property type="match status" value="1"/>
</dbReference>
<keyword evidence="2" id="KW-0325">Glycoprotein</keyword>
<evidence type="ECO:0008006" key="6">
    <source>
        <dbReference type="Google" id="ProtNLM"/>
    </source>
</evidence>
<name>A0ABV2TJE2_9RHOO</name>
<dbReference type="PANTHER" id="PTHR42970:SF1">
    <property type="entry name" value="PECTATE LYASE C-RELATED"/>
    <property type="match status" value="1"/>
</dbReference>
<dbReference type="RefSeq" id="WP_354600493.1">
    <property type="nucleotide sequence ID" value="NZ_JBEWZI010000006.1"/>
</dbReference>
<sequence length="447" mass="46901">MLIPRVLAGLIPAVFILLLTPAASAASPSASVAEGYGLVGFGSETVAGEGGAIVRVTTLAADGAGSLRAALRTRGPRVIVFEVGGVIDLERKSLVLDEPFVTIAGQTAPAPGITLIRGGLEIKTHDVLMQHIRFRMGDAGLPRYTSWTFSKGWDVDVTTNGAKAWNIVIDHCSFAWGVDENMSISGPRYDGPEGTARRVTLSNNIIAEGLMVSVHSKKEPHSKGTLIHDFVRDVAVIGNLYAHNDDRNPMFKGGATGVVVNNLIYDPGRIAISAGAAMGEWAGREPPPPPRIAVVGNHLIAGASTKVRALIVANISRTFGEGPAEAYSVDNLIDYSGQAGKTPPPEFGPLVSRLDAAPLWPTGLTASPVSAVREAVLARAGARPLERDAADARIVAGVREGSGRIIDSQDEVGGYPPVASAVLRKLEVPATGVTEWLRKMAEEVTGK</sequence>
<keyword evidence="5" id="KW-1185">Reference proteome</keyword>